<proteinExistence type="predicted"/>
<evidence type="ECO:0000259" key="3">
    <source>
        <dbReference type="Pfam" id="PF25137"/>
    </source>
</evidence>
<dbReference type="FunFam" id="3.40.50.1970:FF:000003">
    <property type="entry name" value="Alcohol dehydrogenase, iron-containing"/>
    <property type="match status" value="1"/>
</dbReference>
<organism evidence="4 5">
    <name type="scientific">Faecalicatena contorta</name>
    <dbReference type="NCBI Taxonomy" id="39482"/>
    <lineage>
        <taxon>Bacteria</taxon>
        <taxon>Bacillati</taxon>
        <taxon>Bacillota</taxon>
        <taxon>Clostridia</taxon>
        <taxon>Lachnospirales</taxon>
        <taxon>Lachnospiraceae</taxon>
        <taxon>Faecalicatena</taxon>
    </lineage>
</organism>
<dbReference type="Pfam" id="PF25137">
    <property type="entry name" value="ADH_Fe_C"/>
    <property type="match status" value="1"/>
</dbReference>
<keyword evidence="1 4" id="KW-0560">Oxidoreductase</keyword>
<reference evidence="4 5" key="1">
    <citation type="submission" date="2015-09" db="EMBL/GenBank/DDBJ databases">
        <authorList>
            <consortium name="Pathogen Informatics"/>
        </authorList>
    </citation>
    <scope>NUCLEOTIDE SEQUENCE [LARGE SCALE GENOMIC DNA]</scope>
    <source>
        <strain evidence="4 5">2789STDY5834876</strain>
    </source>
</reference>
<dbReference type="EMBL" id="CYZU01000004">
    <property type="protein sequence ID" value="CUN83443.1"/>
    <property type="molecule type" value="Genomic_DNA"/>
</dbReference>
<dbReference type="GO" id="GO:0046872">
    <property type="term" value="F:metal ion binding"/>
    <property type="evidence" value="ECO:0007669"/>
    <property type="project" value="InterPro"/>
</dbReference>
<gene>
    <name evidence="4" type="primary">bdhA_1</name>
    <name evidence="4" type="ORF">ERS852491_00607</name>
</gene>
<dbReference type="Gene3D" id="3.40.50.1970">
    <property type="match status" value="1"/>
</dbReference>
<dbReference type="STRING" id="39482.ERS852491_00607"/>
<dbReference type="GO" id="GO:1990362">
    <property type="term" value="F:butanol dehydrogenase (NAD+) activity"/>
    <property type="evidence" value="ECO:0007669"/>
    <property type="project" value="InterPro"/>
</dbReference>
<dbReference type="InterPro" id="IPR044731">
    <property type="entry name" value="BDH-like"/>
</dbReference>
<name>A0A174A5K4_9FIRM</name>
<evidence type="ECO:0000256" key="1">
    <source>
        <dbReference type="ARBA" id="ARBA00023002"/>
    </source>
</evidence>
<dbReference type="Pfam" id="PF00465">
    <property type="entry name" value="Fe-ADH"/>
    <property type="match status" value="1"/>
</dbReference>
<dbReference type="RefSeq" id="WP_050639339.1">
    <property type="nucleotide sequence ID" value="NZ_CABKUE010000006.1"/>
</dbReference>
<dbReference type="OrthoDB" id="9801156at2"/>
<evidence type="ECO:0000313" key="5">
    <source>
        <dbReference type="Proteomes" id="UP000095544"/>
    </source>
</evidence>
<dbReference type="EC" id="1.1.1.-" evidence="4"/>
<dbReference type="InterPro" id="IPR056798">
    <property type="entry name" value="ADH_Fe_C"/>
</dbReference>
<feature type="domain" description="Alcohol dehydrogenase iron-type/glycerol dehydrogenase GldA" evidence="2">
    <location>
        <begin position="15"/>
        <end position="184"/>
    </location>
</feature>
<dbReference type="SUPFAM" id="SSF56796">
    <property type="entry name" value="Dehydroquinate synthase-like"/>
    <property type="match status" value="1"/>
</dbReference>
<evidence type="ECO:0000259" key="2">
    <source>
        <dbReference type="Pfam" id="PF00465"/>
    </source>
</evidence>
<dbReference type="InterPro" id="IPR001670">
    <property type="entry name" value="ADH_Fe/GldA"/>
</dbReference>
<dbReference type="AlphaFoldDB" id="A0A174A5K4"/>
<protein>
    <submittedName>
        <fullName evidence="4">NADH-dependent butanol dehydrogenase A</fullName>
        <ecNumber evidence="4">1.1.1.-</ecNumber>
    </submittedName>
</protein>
<accession>A0A174A5K4</accession>
<dbReference type="PANTHER" id="PTHR43633:SF1">
    <property type="entry name" value="ALCOHOL DEHYDROGENASE YQHD"/>
    <property type="match status" value="1"/>
</dbReference>
<dbReference type="GO" id="GO:1990002">
    <property type="term" value="F:methylglyoxal reductase (NADPH) (acetol producing) activity"/>
    <property type="evidence" value="ECO:0007669"/>
    <property type="project" value="TreeGrafter"/>
</dbReference>
<dbReference type="CDD" id="cd08187">
    <property type="entry name" value="BDH"/>
    <property type="match status" value="1"/>
</dbReference>
<dbReference type="GO" id="GO:0008106">
    <property type="term" value="F:alcohol dehydrogenase (NADP+) activity"/>
    <property type="evidence" value="ECO:0007669"/>
    <property type="project" value="TreeGrafter"/>
</dbReference>
<dbReference type="Proteomes" id="UP000095544">
    <property type="component" value="Unassembled WGS sequence"/>
</dbReference>
<sequence>MEIRREMEDFMFCAPTQLFFGRTALDNLAESINIWSPNKRVLVVYGGGSIKKMGLYDKVMDILNEDGAYIKELPGVEPNPKMGLVREGVHICRENRIEAVLAVGGGSCVDTAKAIATAFYYDGDVSELVGQWWKKEVLPVLVISTASGAGTEMTTSTVLNNEDTKVKKGFHGPDLRPKVTFLDPEYTFTVGKWQTAAGIVDGISHTLESYFTQVDGAYFHARVGEALLKTFFEYGPIAYNEPENYNARANVMLGCTWACNGITTKGNYAAWICHGLEHEVSAYNDKITHGAGLAVITPRWMRWALDENTAFRFVDIGVNVFGMDKNIPPLEMGEMVIRKFEELFFDVLQMPRNFKELGLADEALEVMVKDMQGVVTPNIQKLLFKPMTLEDIREVLEECYK</sequence>
<evidence type="ECO:0000313" key="4">
    <source>
        <dbReference type="EMBL" id="CUN83443.1"/>
    </source>
</evidence>
<dbReference type="GO" id="GO:0005829">
    <property type="term" value="C:cytosol"/>
    <property type="evidence" value="ECO:0007669"/>
    <property type="project" value="TreeGrafter"/>
</dbReference>
<feature type="domain" description="Fe-containing alcohol dehydrogenase-like C-terminal" evidence="3">
    <location>
        <begin position="195"/>
        <end position="399"/>
    </location>
</feature>
<dbReference type="PANTHER" id="PTHR43633">
    <property type="entry name" value="ALCOHOL DEHYDROGENASE YQHD"/>
    <property type="match status" value="1"/>
</dbReference>
<dbReference type="Gene3D" id="1.20.1090.10">
    <property type="entry name" value="Dehydroquinate synthase-like - alpha domain"/>
    <property type="match status" value="1"/>
</dbReference>